<keyword evidence="2" id="KW-1185">Reference proteome</keyword>
<organism evidence="1 2">
    <name type="scientific">Rubinisphaera italica</name>
    <dbReference type="NCBI Taxonomy" id="2527969"/>
    <lineage>
        <taxon>Bacteria</taxon>
        <taxon>Pseudomonadati</taxon>
        <taxon>Planctomycetota</taxon>
        <taxon>Planctomycetia</taxon>
        <taxon>Planctomycetales</taxon>
        <taxon>Planctomycetaceae</taxon>
        <taxon>Rubinisphaera</taxon>
    </lineage>
</organism>
<evidence type="ECO:0008006" key="3">
    <source>
        <dbReference type="Google" id="ProtNLM"/>
    </source>
</evidence>
<accession>A0A5C5XL79</accession>
<dbReference type="RefSeq" id="WP_146505344.1">
    <property type="nucleotide sequence ID" value="NZ_SJPG01000001.1"/>
</dbReference>
<evidence type="ECO:0000313" key="1">
    <source>
        <dbReference type="EMBL" id="TWT63614.1"/>
    </source>
</evidence>
<name>A0A5C5XL79_9PLAN</name>
<gene>
    <name evidence="1" type="ORF">Pan54_43680</name>
</gene>
<sequence>MSLDPSLKASSKMRRTRNVLKRGERIAFLKAEDRWIEGQSPVGLPKVRVIRTVIGKKKKKTKDE</sequence>
<dbReference type="Proteomes" id="UP000316095">
    <property type="component" value="Unassembled WGS sequence"/>
</dbReference>
<dbReference type="OrthoDB" id="291303at2"/>
<reference evidence="1 2" key="1">
    <citation type="submission" date="2019-02" db="EMBL/GenBank/DDBJ databases">
        <title>Deep-cultivation of Planctomycetes and their phenomic and genomic characterization uncovers novel biology.</title>
        <authorList>
            <person name="Wiegand S."/>
            <person name="Jogler M."/>
            <person name="Boedeker C."/>
            <person name="Pinto D."/>
            <person name="Vollmers J."/>
            <person name="Rivas-Marin E."/>
            <person name="Kohn T."/>
            <person name="Peeters S.H."/>
            <person name="Heuer A."/>
            <person name="Rast P."/>
            <person name="Oberbeckmann S."/>
            <person name="Bunk B."/>
            <person name="Jeske O."/>
            <person name="Meyerdierks A."/>
            <person name="Storesund J.E."/>
            <person name="Kallscheuer N."/>
            <person name="Luecker S."/>
            <person name="Lage O.M."/>
            <person name="Pohl T."/>
            <person name="Merkel B.J."/>
            <person name="Hornburger P."/>
            <person name="Mueller R.-W."/>
            <person name="Bruemmer F."/>
            <person name="Labrenz M."/>
            <person name="Spormann A.M."/>
            <person name="Op Den Camp H."/>
            <person name="Overmann J."/>
            <person name="Amann R."/>
            <person name="Jetten M.S.M."/>
            <person name="Mascher T."/>
            <person name="Medema M.H."/>
            <person name="Devos D.P."/>
            <person name="Kaster A.-K."/>
            <person name="Ovreas L."/>
            <person name="Rohde M."/>
            <person name="Galperin M.Y."/>
            <person name="Jogler C."/>
        </authorList>
    </citation>
    <scope>NUCLEOTIDE SEQUENCE [LARGE SCALE GENOMIC DNA]</scope>
    <source>
        <strain evidence="1 2">Pan54</strain>
    </source>
</reference>
<comment type="caution">
    <text evidence="1">The sequence shown here is derived from an EMBL/GenBank/DDBJ whole genome shotgun (WGS) entry which is preliminary data.</text>
</comment>
<evidence type="ECO:0000313" key="2">
    <source>
        <dbReference type="Proteomes" id="UP000316095"/>
    </source>
</evidence>
<dbReference type="EMBL" id="SJPG01000001">
    <property type="protein sequence ID" value="TWT63614.1"/>
    <property type="molecule type" value="Genomic_DNA"/>
</dbReference>
<proteinExistence type="predicted"/>
<protein>
    <recommendedName>
        <fullName evidence="3">Small basic protein</fullName>
    </recommendedName>
</protein>
<dbReference type="NCBIfam" id="TIGR04137">
    <property type="entry name" value="Chlam_Ver_rRNA"/>
    <property type="match status" value="1"/>
</dbReference>
<dbReference type="InterPro" id="IPR026405">
    <property type="entry name" value="Chlam/Ver/Plancto_rRNA"/>
</dbReference>
<dbReference type="AlphaFoldDB" id="A0A5C5XL79"/>